<keyword evidence="3" id="KW-1185">Reference proteome</keyword>
<organism evidence="2 3">
    <name type="scientific">Rhodotorula paludigena</name>
    <dbReference type="NCBI Taxonomy" id="86838"/>
    <lineage>
        <taxon>Eukaryota</taxon>
        <taxon>Fungi</taxon>
        <taxon>Dikarya</taxon>
        <taxon>Basidiomycota</taxon>
        <taxon>Pucciniomycotina</taxon>
        <taxon>Microbotryomycetes</taxon>
        <taxon>Sporidiobolales</taxon>
        <taxon>Sporidiobolaceae</taxon>
        <taxon>Rhodotorula</taxon>
    </lineage>
</organism>
<dbReference type="Proteomes" id="UP001342314">
    <property type="component" value="Unassembled WGS sequence"/>
</dbReference>
<feature type="domain" description="THIF-type NAD/FAD binding fold" evidence="1">
    <location>
        <begin position="19"/>
        <end position="327"/>
    </location>
</feature>
<dbReference type="GO" id="GO:0005737">
    <property type="term" value="C:cytoplasm"/>
    <property type="evidence" value="ECO:0007669"/>
    <property type="project" value="TreeGrafter"/>
</dbReference>
<comment type="caution">
    <text evidence="2">The sequence shown here is derived from an EMBL/GenBank/DDBJ whole genome shotgun (WGS) entry which is preliminary data.</text>
</comment>
<dbReference type="AlphaFoldDB" id="A0AAV5G8N7"/>
<evidence type="ECO:0000313" key="2">
    <source>
        <dbReference type="EMBL" id="GJN88880.1"/>
    </source>
</evidence>
<protein>
    <recommendedName>
        <fullName evidence="1">THIF-type NAD/FAD binding fold domain-containing protein</fullName>
    </recommendedName>
</protein>
<dbReference type="InterPro" id="IPR000594">
    <property type="entry name" value="ThiF_NAD_FAD-bd"/>
</dbReference>
<dbReference type="GO" id="GO:0031510">
    <property type="term" value="C:SUMO activating enzyme complex"/>
    <property type="evidence" value="ECO:0007669"/>
    <property type="project" value="TreeGrafter"/>
</dbReference>
<proteinExistence type="predicted"/>
<dbReference type="InterPro" id="IPR045886">
    <property type="entry name" value="ThiF/MoeB/HesA"/>
</dbReference>
<gene>
    <name evidence="2" type="ORF">Rhopal_001851-T1</name>
</gene>
<dbReference type="SUPFAM" id="SSF69572">
    <property type="entry name" value="Activating enzymes of the ubiquitin-like proteins"/>
    <property type="match status" value="1"/>
</dbReference>
<dbReference type="GO" id="GO:0019948">
    <property type="term" value="F:SUMO activating enzyme activity"/>
    <property type="evidence" value="ECO:0007669"/>
    <property type="project" value="TreeGrafter"/>
</dbReference>
<reference evidence="2 3" key="1">
    <citation type="submission" date="2021-12" db="EMBL/GenBank/DDBJ databases">
        <title>High titer production of polyol ester of fatty acids by Rhodotorula paludigena BS15 towards product separation-free biomass refinery.</title>
        <authorList>
            <person name="Mano J."/>
            <person name="Ono H."/>
            <person name="Tanaka T."/>
            <person name="Naito K."/>
            <person name="Sushida H."/>
            <person name="Ike M."/>
            <person name="Tokuyasu K."/>
            <person name="Kitaoka M."/>
        </authorList>
    </citation>
    <scope>NUCLEOTIDE SEQUENCE [LARGE SCALE GENOMIC DNA]</scope>
    <source>
        <strain evidence="2 3">BS15</strain>
    </source>
</reference>
<dbReference type="GO" id="GO:0016925">
    <property type="term" value="P:protein sumoylation"/>
    <property type="evidence" value="ECO:0007669"/>
    <property type="project" value="TreeGrafter"/>
</dbReference>
<accession>A0AAV5G8N7</accession>
<dbReference type="Gene3D" id="3.40.50.720">
    <property type="entry name" value="NAD(P)-binding Rossmann-like Domain"/>
    <property type="match status" value="1"/>
</dbReference>
<dbReference type="EMBL" id="BQKY01000004">
    <property type="protein sequence ID" value="GJN88880.1"/>
    <property type="molecule type" value="Genomic_DNA"/>
</dbReference>
<dbReference type="InterPro" id="IPR035985">
    <property type="entry name" value="Ubiquitin-activating_enz"/>
</dbReference>
<dbReference type="Pfam" id="PF00899">
    <property type="entry name" value="ThiF"/>
    <property type="match status" value="1"/>
</dbReference>
<name>A0AAV5G8N7_9BASI</name>
<evidence type="ECO:0000259" key="1">
    <source>
        <dbReference type="Pfam" id="PF00899"/>
    </source>
</evidence>
<dbReference type="PANTHER" id="PTHR10953">
    <property type="entry name" value="UBIQUITIN-ACTIVATING ENZYME E1"/>
    <property type="match status" value="1"/>
</dbReference>
<dbReference type="PANTHER" id="PTHR10953:SF162">
    <property type="entry name" value="SUMO-ACTIVATING ENZYME SUBUNIT 1"/>
    <property type="match status" value="1"/>
</dbReference>
<evidence type="ECO:0000313" key="3">
    <source>
        <dbReference type="Proteomes" id="UP001342314"/>
    </source>
</evidence>
<sequence length="335" mass="36347">MAAPQPREKAISEDEAKLYDRQLRLWGAAAQARMLAARVLVAGRFRGVAVDAVKNVVLAGIGSLTLLDGEDLLEEDLGSNYFAREDEVGKKRVEVSAPRVQALNPRVDLSTETDASLLFDEEFLKRFELVVVTDVDVSTALKVNDLTRKHGIKFFAAASVGLDGWMFADLLEHEYIIDKHVARTPGETTVVPTKQTAAYVALSLALEHRFDKLKKRDLKRSGSVLWGVLALFAAQRHANPSPTAPSALEVSEADLQTAAKKLLPELGVPEDVLPQDEISRLASLQGAEFAPSCAILGGLLGQDILNAVGGKEEPVRNLFVFEGQTGQGRVWSLGV</sequence>